<dbReference type="Gene3D" id="3.30.780.10">
    <property type="entry name" value="SUI1-like domain"/>
    <property type="match status" value="1"/>
</dbReference>
<dbReference type="Proteomes" id="UP000046392">
    <property type="component" value="Unplaced"/>
</dbReference>
<evidence type="ECO:0000259" key="1">
    <source>
        <dbReference type="PROSITE" id="PS50296"/>
    </source>
</evidence>
<name>A0A0N5B2Q6_STREA</name>
<evidence type="ECO:0000313" key="2">
    <source>
        <dbReference type="Proteomes" id="UP000046392"/>
    </source>
</evidence>
<dbReference type="STRING" id="174720.A0A0N5B2Q6"/>
<dbReference type="WBParaSite" id="SPAL_0000036000.1">
    <property type="protein sequence ID" value="SPAL_0000036000.1"/>
    <property type="gene ID" value="SPAL_0000036000"/>
</dbReference>
<keyword evidence="2" id="KW-1185">Reference proteome</keyword>
<sequence>MYLKKIGIINMERASRKTNKYTTTVKNRSTYKIDFKKAIKFLTFKLVCFSSVTGADKIAIPGDVVDEYMMLFQINGSTSLKMTQMILKIKKSKIFYSICDTFIC</sequence>
<dbReference type="SUPFAM" id="SSF55159">
    <property type="entry name" value="eIF1-like"/>
    <property type="match status" value="1"/>
</dbReference>
<dbReference type="InterPro" id="IPR001950">
    <property type="entry name" value="SUI1"/>
</dbReference>
<feature type="domain" description="SUI1" evidence="1">
    <location>
        <begin position="9"/>
        <end position="76"/>
    </location>
</feature>
<dbReference type="Pfam" id="PF01253">
    <property type="entry name" value="SUI1"/>
    <property type="match status" value="1"/>
</dbReference>
<evidence type="ECO:0000313" key="3">
    <source>
        <dbReference type="WBParaSite" id="SPAL_0000036000.1"/>
    </source>
</evidence>
<dbReference type="AlphaFoldDB" id="A0A0N5B2Q6"/>
<dbReference type="GO" id="GO:0003743">
    <property type="term" value="F:translation initiation factor activity"/>
    <property type="evidence" value="ECO:0007669"/>
    <property type="project" value="InterPro"/>
</dbReference>
<dbReference type="InterPro" id="IPR036877">
    <property type="entry name" value="SUI1_dom_sf"/>
</dbReference>
<reference evidence="3" key="1">
    <citation type="submission" date="2017-02" db="UniProtKB">
        <authorList>
            <consortium name="WormBaseParasite"/>
        </authorList>
    </citation>
    <scope>IDENTIFICATION</scope>
</reference>
<organism evidence="2 3">
    <name type="scientific">Strongyloides papillosus</name>
    <name type="common">Intestinal threadworm</name>
    <dbReference type="NCBI Taxonomy" id="174720"/>
    <lineage>
        <taxon>Eukaryota</taxon>
        <taxon>Metazoa</taxon>
        <taxon>Ecdysozoa</taxon>
        <taxon>Nematoda</taxon>
        <taxon>Chromadorea</taxon>
        <taxon>Rhabditida</taxon>
        <taxon>Tylenchina</taxon>
        <taxon>Panagrolaimomorpha</taxon>
        <taxon>Strongyloidoidea</taxon>
        <taxon>Strongyloididae</taxon>
        <taxon>Strongyloides</taxon>
    </lineage>
</organism>
<protein>
    <submittedName>
        <fullName evidence="3">SUI1 domain-containing protein</fullName>
    </submittedName>
</protein>
<dbReference type="PROSITE" id="PS50296">
    <property type="entry name" value="SUI1"/>
    <property type="match status" value="1"/>
</dbReference>
<accession>A0A0N5B2Q6</accession>
<proteinExistence type="predicted"/>